<comment type="caution">
    <text evidence="2">The sequence shown here is derived from an EMBL/GenBank/DDBJ whole genome shotgun (WGS) entry which is preliminary data.</text>
</comment>
<sequence length="455" mass="49955">MHPLQNGSQVVSKPDATSQGVPGYFTEVGNPSWPGADWFNANIAEFQNVMLEAGIDFDPKKFDHLAKAIKKAYTFAESKMTQETADSRYVASNEGGLRRIPRGGTKSINARLKYEIGRFSVDVGQWHSHGTIIVEIYNKHYNAHGYKKYSIRWGYKHSVGRITLVEAFGDSGKEKVVIGEPVIVNGSIKYLPVYLEQQTYNRCTVILTTGFIPTSDLTPNNGYCHLPTPMPYEEIASFSSDEQVTIERSIDVLGDIKEKGKHVYGPDNSPVDDIWLELAAKICPVGVPLPWPTDIAPNGFAIMKNNAFDPKFTETLKAYPNGILPDMRGLGIVGKNDNELVLAYEEGQVKNHGHPNSTVSSTNLGNKSTASAGAHTHTANGQNRFIGNARSDSIVDAVSRYSTSNDGNWYKMSNAGAHTHSVSIGSHAHNVVIALFGAAKNTIDNRKFNWIVRLA</sequence>
<reference evidence="2 3" key="1">
    <citation type="submission" date="2016-11" db="EMBL/GenBank/DDBJ databases">
        <authorList>
            <person name="Klemetsen T."/>
        </authorList>
    </citation>
    <scope>NUCLEOTIDE SEQUENCE [LARGE SCALE GENOMIC DNA]</scope>
    <source>
        <strain evidence="2">MT 2528</strain>
    </source>
</reference>
<feature type="region of interest" description="Disordered" evidence="1">
    <location>
        <begin position="1"/>
        <end position="25"/>
    </location>
</feature>
<dbReference type="Proteomes" id="UP000182660">
    <property type="component" value="Unassembled WGS sequence"/>
</dbReference>
<dbReference type="GeneID" id="65503070"/>
<evidence type="ECO:0000313" key="3">
    <source>
        <dbReference type="Proteomes" id="UP000182660"/>
    </source>
</evidence>
<protein>
    <submittedName>
        <fullName evidence="2">Tail fiber protein H putative</fullName>
    </submittedName>
</protein>
<dbReference type="InterPro" id="IPR051934">
    <property type="entry name" value="Phage_Tail_Fiber_Structural"/>
</dbReference>
<feature type="compositionally biased region" description="Polar residues" evidence="1">
    <location>
        <begin position="1"/>
        <end position="20"/>
    </location>
</feature>
<dbReference type="Gene3D" id="3.90.1340.10">
    <property type="entry name" value="Phage tail collar domain"/>
    <property type="match status" value="1"/>
</dbReference>
<dbReference type="SUPFAM" id="SSF88874">
    <property type="entry name" value="Receptor-binding domain of short tail fibre protein gp12"/>
    <property type="match status" value="1"/>
</dbReference>
<gene>
    <name evidence="2" type="ORF">MT2528_0769</name>
</gene>
<dbReference type="EMBL" id="FPLJ01000022">
    <property type="protein sequence ID" value="SGY85029.1"/>
    <property type="molecule type" value="Genomic_DNA"/>
</dbReference>
<dbReference type="RefSeq" id="WP_211705433.1">
    <property type="nucleotide sequence ID" value="NZ_CAWQZC010000101.1"/>
</dbReference>
<dbReference type="PANTHER" id="PTHR35191">
    <property type="entry name" value="PROPHAGE SIDE TAIL FIBER PROTEIN HOMOLOG STFQ-RELATED"/>
    <property type="match status" value="1"/>
</dbReference>
<organism evidence="2 3">
    <name type="scientific">Moritella viscosa</name>
    <dbReference type="NCBI Taxonomy" id="80854"/>
    <lineage>
        <taxon>Bacteria</taxon>
        <taxon>Pseudomonadati</taxon>
        <taxon>Pseudomonadota</taxon>
        <taxon>Gammaproteobacteria</taxon>
        <taxon>Alteromonadales</taxon>
        <taxon>Moritellaceae</taxon>
        <taxon>Moritella</taxon>
    </lineage>
</organism>
<dbReference type="InterPro" id="IPR037053">
    <property type="entry name" value="Phage_tail_collar_dom_sf"/>
</dbReference>
<name>A0ABY1HBX1_9GAMM</name>
<proteinExistence type="predicted"/>
<dbReference type="PANTHER" id="PTHR35191:SF1">
    <property type="entry name" value="PROPHAGE SIDE TAIL FIBER PROTEIN HOMOLOG STFQ-RELATED"/>
    <property type="match status" value="1"/>
</dbReference>
<keyword evidence="3" id="KW-1185">Reference proteome</keyword>
<evidence type="ECO:0000256" key="1">
    <source>
        <dbReference type="SAM" id="MobiDB-lite"/>
    </source>
</evidence>
<accession>A0ABY1HBX1</accession>
<evidence type="ECO:0000313" key="2">
    <source>
        <dbReference type="EMBL" id="SGY85029.1"/>
    </source>
</evidence>